<dbReference type="GO" id="GO:0055086">
    <property type="term" value="P:nucleobase-containing small molecule metabolic process"/>
    <property type="evidence" value="ECO:0007669"/>
    <property type="project" value="UniProtKB-ARBA"/>
</dbReference>
<dbReference type="SUPFAM" id="SSF53927">
    <property type="entry name" value="Cytidine deaminase-like"/>
    <property type="match status" value="1"/>
</dbReference>
<evidence type="ECO:0000256" key="7">
    <source>
        <dbReference type="ARBA" id="ARBA00022833"/>
    </source>
</evidence>
<dbReference type="GO" id="GO:0004126">
    <property type="term" value="F:cytidine deaminase activity"/>
    <property type="evidence" value="ECO:0007669"/>
    <property type="project" value="UniProtKB-UniRule"/>
</dbReference>
<dbReference type="PROSITE" id="PS51747">
    <property type="entry name" value="CYT_DCMP_DEAMINASES_2"/>
    <property type="match status" value="1"/>
</dbReference>
<feature type="transmembrane region" description="Helical" evidence="14">
    <location>
        <begin position="15"/>
        <end position="34"/>
    </location>
</feature>
<keyword evidence="14" id="KW-0812">Transmembrane</keyword>
<evidence type="ECO:0000313" key="17">
    <source>
        <dbReference type="RefSeq" id="XP_055863897.1"/>
    </source>
</evidence>
<evidence type="ECO:0000256" key="12">
    <source>
        <dbReference type="PIRSR" id="PIRSR606262-3"/>
    </source>
</evidence>
<evidence type="ECO:0000256" key="4">
    <source>
        <dbReference type="ARBA" id="ARBA00012783"/>
    </source>
</evidence>
<dbReference type="GO" id="GO:0042802">
    <property type="term" value="F:identical protein binding"/>
    <property type="evidence" value="ECO:0007669"/>
    <property type="project" value="UniProtKB-ARBA"/>
</dbReference>
<protein>
    <recommendedName>
        <fullName evidence="4 13">Cytidine deaminase</fullName>
        <ecNumber evidence="4 13">3.5.4.5</ecNumber>
    </recommendedName>
    <alternativeName>
        <fullName evidence="8 13">Cytidine aminohydrolase</fullName>
    </alternativeName>
</protein>
<dbReference type="NCBIfam" id="TIGR01354">
    <property type="entry name" value="cyt_deam_tetra"/>
    <property type="match status" value="1"/>
</dbReference>
<evidence type="ECO:0000256" key="13">
    <source>
        <dbReference type="RuleBase" id="RU364006"/>
    </source>
</evidence>
<dbReference type="GO" id="GO:0005829">
    <property type="term" value="C:cytosol"/>
    <property type="evidence" value="ECO:0007669"/>
    <property type="project" value="TreeGrafter"/>
</dbReference>
<proteinExistence type="inferred from homology"/>
<keyword evidence="7 12" id="KW-0862">Zinc</keyword>
<accession>A0A9W2YM58</accession>
<reference evidence="17" key="1">
    <citation type="submission" date="2025-08" db="UniProtKB">
        <authorList>
            <consortium name="RefSeq"/>
        </authorList>
    </citation>
    <scope>IDENTIFICATION</scope>
</reference>
<dbReference type="Pfam" id="PF00383">
    <property type="entry name" value="dCMP_cyt_deam_1"/>
    <property type="match status" value="1"/>
</dbReference>
<evidence type="ECO:0000256" key="11">
    <source>
        <dbReference type="PIRSR" id="PIRSR606262-2"/>
    </source>
</evidence>
<dbReference type="EC" id="3.5.4.5" evidence="4 13"/>
<name>A0A9W2YM58_BIOGL</name>
<dbReference type="RefSeq" id="XP_055863897.1">
    <property type="nucleotide sequence ID" value="XM_056007922.1"/>
</dbReference>
<feature type="active site" description="Proton donor" evidence="10">
    <location>
        <position position="102"/>
    </location>
</feature>
<comment type="similarity">
    <text evidence="3 13">Belongs to the cytidine and deoxycytidylate deaminase family.</text>
</comment>
<dbReference type="PROSITE" id="PS00903">
    <property type="entry name" value="CYT_DCMP_DEAMINASES_1"/>
    <property type="match status" value="1"/>
</dbReference>
<dbReference type="InterPro" id="IPR002125">
    <property type="entry name" value="CMP_dCMP_dom"/>
</dbReference>
<feature type="domain" description="CMP/dCMP-type deaminase" evidence="15">
    <location>
        <begin position="48"/>
        <end position="178"/>
    </location>
</feature>
<feature type="binding site" evidence="12">
    <location>
        <position position="134"/>
    </location>
    <ligand>
        <name>Zn(2+)</name>
        <dbReference type="ChEBI" id="CHEBI:29105"/>
        <note>catalytic</note>
    </ligand>
</feature>
<keyword evidence="14" id="KW-0472">Membrane</keyword>
<dbReference type="GO" id="GO:0008270">
    <property type="term" value="F:zinc ion binding"/>
    <property type="evidence" value="ECO:0007669"/>
    <property type="project" value="UniProtKB-UniRule"/>
</dbReference>
<dbReference type="InterPro" id="IPR050202">
    <property type="entry name" value="Cyt/Deoxycyt_deaminase"/>
</dbReference>
<dbReference type="InterPro" id="IPR016193">
    <property type="entry name" value="Cytidine_deaminase-like"/>
</dbReference>
<evidence type="ECO:0000256" key="3">
    <source>
        <dbReference type="ARBA" id="ARBA00006576"/>
    </source>
</evidence>
<dbReference type="Gene3D" id="3.40.140.10">
    <property type="entry name" value="Cytidine Deaminase, domain 2"/>
    <property type="match status" value="1"/>
</dbReference>
<comment type="cofactor">
    <cofactor evidence="1 12 13">
        <name>Zn(2+)</name>
        <dbReference type="ChEBI" id="CHEBI:29105"/>
    </cofactor>
</comment>
<keyword evidence="6 13" id="KW-0378">Hydrolase</keyword>
<evidence type="ECO:0000256" key="2">
    <source>
        <dbReference type="ARBA" id="ARBA00003949"/>
    </source>
</evidence>
<dbReference type="AlphaFoldDB" id="A0A9W2YM58"/>
<gene>
    <name evidence="17" type="primary">LOC106065887</name>
</gene>
<dbReference type="PANTHER" id="PTHR11644">
    <property type="entry name" value="CYTIDINE DEAMINASE"/>
    <property type="match status" value="1"/>
</dbReference>
<dbReference type="OrthoDB" id="414540at2759"/>
<dbReference type="Proteomes" id="UP001165740">
    <property type="component" value="Chromosome 13"/>
</dbReference>
<dbReference type="PANTHER" id="PTHR11644:SF2">
    <property type="entry name" value="CYTIDINE DEAMINASE"/>
    <property type="match status" value="1"/>
</dbReference>
<dbReference type="NCBIfam" id="NF004064">
    <property type="entry name" value="PRK05578.1"/>
    <property type="match status" value="1"/>
</dbReference>
<dbReference type="InterPro" id="IPR006262">
    <property type="entry name" value="Cyt_deam_tetra"/>
</dbReference>
<keyword evidence="5 12" id="KW-0479">Metal-binding</keyword>
<evidence type="ECO:0000256" key="5">
    <source>
        <dbReference type="ARBA" id="ARBA00022723"/>
    </source>
</evidence>
<keyword evidence="14" id="KW-1133">Transmembrane helix</keyword>
<organism evidence="16 17">
    <name type="scientific">Biomphalaria glabrata</name>
    <name type="common">Bloodfluke planorb</name>
    <name type="synonym">Freshwater snail</name>
    <dbReference type="NCBI Taxonomy" id="6526"/>
    <lineage>
        <taxon>Eukaryota</taxon>
        <taxon>Metazoa</taxon>
        <taxon>Spiralia</taxon>
        <taxon>Lophotrochozoa</taxon>
        <taxon>Mollusca</taxon>
        <taxon>Gastropoda</taxon>
        <taxon>Heterobranchia</taxon>
        <taxon>Euthyneura</taxon>
        <taxon>Panpulmonata</taxon>
        <taxon>Hygrophila</taxon>
        <taxon>Lymnaeoidea</taxon>
        <taxon>Planorbidae</taxon>
        <taxon>Biomphalaria</taxon>
    </lineage>
</organism>
<comment type="catalytic activity">
    <reaction evidence="13">
        <text>2'-deoxycytidine + H2O + H(+) = 2'-deoxyuridine + NH4(+)</text>
        <dbReference type="Rhea" id="RHEA:13433"/>
        <dbReference type="ChEBI" id="CHEBI:15377"/>
        <dbReference type="ChEBI" id="CHEBI:15378"/>
        <dbReference type="ChEBI" id="CHEBI:15698"/>
        <dbReference type="ChEBI" id="CHEBI:16450"/>
        <dbReference type="ChEBI" id="CHEBI:28938"/>
        <dbReference type="EC" id="3.5.4.5"/>
    </reaction>
</comment>
<feature type="binding site" evidence="12">
    <location>
        <position position="100"/>
    </location>
    <ligand>
        <name>Zn(2+)</name>
        <dbReference type="ChEBI" id="CHEBI:29105"/>
        <note>catalytic</note>
    </ligand>
</feature>
<comment type="function">
    <text evidence="2 13">This enzyme scavenges exogenous and endogenous cytidine and 2'-deoxycytidine for UMP synthesis.</text>
</comment>
<dbReference type="GO" id="GO:0072527">
    <property type="term" value="P:pyrimidine-containing compound metabolic process"/>
    <property type="evidence" value="ECO:0007669"/>
    <property type="project" value="UniProtKB-ARBA"/>
</dbReference>
<feature type="binding site" evidence="11">
    <location>
        <begin position="89"/>
        <end position="95"/>
    </location>
    <ligand>
        <name>substrate</name>
    </ligand>
</feature>
<evidence type="ECO:0000256" key="10">
    <source>
        <dbReference type="PIRSR" id="PIRSR606262-1"/>
    </source>
</evidence>
<feature type="binding site" evidence="12">
    <location>
        <position position="137"/>
    </location>
    <ligand>
        <name>Zn(2+)</name>
        <dbReference type="ChEBI" id="CHEBI:29105"/>
        <note>catalytic</note>
    </ligand>
</feature>
<evidence type="ECO:0000259" key="15">
    <source>
        <dbReference type="PROSITE" id="PS51747"/>
    </source>
</evidence>
<sequence length="178" mass="19729">MCLCRRDIQIKKCRVFYIGTLSFGLDSVLGLLPLSPRSSEKNKTMTDVNVAELVRQSHEAKQKAYCPYSNFQVGAAVLTEEGTIFTGCNIENSSYSLTICAERTAVAKAVSEGYTKFKAIAVATNVSEKYMSPCGACRQFLSEFTKDSGDYDIYMSKPDLTYDKKKISELLPCAFSLN</sequence>
<dbReference type="FunFam" id="3.40.140.10:FF:000008">
    <property type="entry name" value="Cytidine deaminase"/>
    <property type="match status" value="1"/>
</dbReference>
<comment type="catalytic activity">
    <reaction evidence="9 13">
        <text>cytidine + H2O + H(+) = uridine + NH4(+)</text>
        <dbReference type="Rhea" id="RHEA:16069"/>
        <dbReference type="ChEBI" id="CHEBI:15377"/>
        <dbReference type="ChEBI" id="CHEBI:15378"/>
        <dbReference type="ChEBI" id="CHEBI:16704"/>
        <dbReference type="ChEBI" id="CHEBI:17562"/>
        <dbReference type="ChEBI" id="CHEBI:28938"/>
        <dbReference type="EC" id="3.5.4.5"/>
    </reaction>
</comment>
<evidence type="ECO:0000256" key="6">
    <source>
        <dbReference type="ARBA" id="ARBA00022801"/>
    </source>
</evidence>
<evidence type="ECO:0000313" key="16">
    <source>
        <dbReference type="Proteomes" id="UP001165740"/>
    </source>
</evidence>
<keyword evidence="16" id="KW-1185">Reference proteome</keyword>
<dbReference type="InterPro" id="IPR016192">
    <property type="entry name" value="APOBEC/CMP_deaminase_Zn-bd"/>
</dbReference>
<evidence type="ECO:0000256" key="9">
    <source>
        <dbReference type="ARBA" id="ARBA00049558"/>
    </source>
</evidence>
<evidence type="ECO:0000256" key="1">
    <source>
        <dbReference type="ARBA" id="ARBA00001947"/>
    </source>
</evidence>
<evidence type="ECO:0000256" key="14">
    <source>
        <dbReference type="SAM" id="Phobius"/>
    </source>
</evidence>
<dbReference type="CDD" id="cd01283">
    <property type="entry name" value="cytidine_deaminase"/>
    <property type="match status" value="1"/>
</dbReference>
<evidence type="ECO:0000256" key="8">
    <source>
        <dbReference type="ARBA" id="ARBA00032005"/>
    </source>
</evidence>
<dbReference type="GeneID" id="106065887"/>